<keyword evidence="2" id="KW-1003">Cell membrane</keyword>
<dbReference type="PANTHER" id="PTHR43124">
    <property type="entry name" value="PURINE EFFLUX PUMP PBUE"/>
    <property type="match status" value="1"/>
</dbReference>
<evidence type="ECO:0000256" key="5">
    <source>
        <dbReference type="ARBA" id="ARBA00023136"/>
    </source>
</evidence>
<dbReference type="InterPro" id="IPR050189">
    <property type="entry name" value="MFS_Efflux_Transporters"/>
</dbReference>
<feature type="domain" description="Major facilitator superfamily (MFS) profile" evidence="7">
    <location>
        <begin position="1"/>
        <end position="375"/>
    </location>
</feature>
<dbReference type="EMBL" id="PEMW01000066">
    <property type="protein sequence ID" value="RTI59232.1"/>
    <property type="molecule type" value="Genomic_DNA"/>
</dbReference>
<dbReference type="Proteomes" id="UP000287467">
    <property type="component" value="Unassembled WGS sequence"/>
</dbReference>
<dbReference type="InterPro" id="IPR036259">
    <property type="entry name" value="MFS_trans_sf"/>
</dbReference>
<feature type="transmembrane region" description="Helical" evidence="6">
    <location>
        <begin position="343"/>
        <end position="366"/>
    </location>
</feature>
<feature type="transmembrane region" description="Helical" evidence="6">
    <location>
        <begin position="232"/>
        <end position="255"/>
    </location>
</feature>
<dbReference type="RefSeq" id="WP_126247665.1">
    <property type="nucleotide sequence ID" value="NZ_PEMW01000066.1"/>
</dbReference>
<accession>A0A430VUC3</accession>
<dbReference type="GO" id="GO:0022857">
    <property type="term" value="F:transmembrane transporter activity"/>
    <property type="evidence" value="ECO:0007669"/>
    <property type="project" value="InterPro"/>
</dbReference>
<evidence type="ECO:0000256" key="3">
    <source>
        <dbReference type="ARBA" id="ARBA00022692"/>
    </source>
</evidence>
<feature type="transmembrane region" description="Helical" evidence="6">
    <location>
        <begin position="99"/>
        <end position="117"/>
    </location>
</feature>
<evidence type="ECO:0000259" key="7">
    <source>
        <dbReference type="PROSITE" id="PS50850"/>
    </source>
</evidence>
<dbReference type="PANTHER" id="PTHR43124:SF3">
    <property type="entry name" value="CHLORAMPHENICOL EFFLUX PUMP RV0191"/>
    <property type="match status" value="1"/>
</dbReference>
<comment type="caution">
    <text evidence="8">The sequence shown here is derived from an EMBL/GenBank/DDBJ whole genome shotgun (WGS) entry which is preliminary data.</text>
</comment>
<dbReference type="AlphaFoldDB" id="A0A430VUC3"/>
<dbReference type="InterPro" id="IPR020846">
    <property type="entry name" value="MFS_dom"/>
</dbReference>
<feature type="transmembrane region" description="Helical" evidence="6">
    <location>
        <begin position="315"/>
        <end position="337"/>
    </location>
</feature>
<sequence length="375" mass="37514">MAPRLLPFALGYALSYLIRSASASLADPMAKDLGLSPGGLGVVTALFFLGFAGAQVPLGRVLERLGPGPTLSGLFALAALGCGLVALTPGLLFLAVGRLAMGVGVALALVGALRAYQIWAPERLGFLSGLTVALGGLGGLLATWPVIWLAEALGWRGVYALLGLLSLLLARSLRGILGDGGGAGSAPGGSLPLGTLLPLAFVAFTYVGGFFALQTLWVGAYASASGLAPDEIGALLALLNLASVLGAFASGGLAAQMGTGRALLLGMGLFALGLLAWWGGKALSLSYALLGFGGGFNGLALAFVAGVFPGASSRAMAWVNLAGVLGIFLIQAGMGLAVERLGYRWALAGLLLLEGLAILVLGLRALSRGSLGSKS</sequence>
<evidence type="ECO:0000256" key="1">
    <source>
        <dbReference type="ARBA" id="ARBA00004651"/>
    </source>
</evidence>
<dbReference type="Gene3D" id="1.20.1250.20">
    <property type="entry name" value="MFS general substrate transporter like domains"/>
    <property type="match status" value="2"/>
</dbReference>
<evidence type="ECO:0000256" key="2">
    <source>
        <dbReference type="ARBA" id="ARBA00022475"/>
    </source>
</evidence>
<evidence type="ECO:0000313" key="8">
    <source>
        <dbReference type="EMBL" id="RTI59232.1"/>
    </source>
</evidence>
<feature type="transmembrane region" description="Helical" evidence="6">
    <location>
        <begin position="124"/>
        <end position="147"/>
    </location>
</feature>
<dbReference type="InterPro" id="IPR011701">
    <property type="entry name" value="MFS"/>
</dbReference>
<evidence type="ECO:0000313" key="9">
    <source>
        <dbReference type="Proteomes" id="UP000287467"/>
    </source>
</evidence>
<dbReference type="SUPFAM" id="SSF103473">
    <property type="entry name" value="MFS general substrate transporter"/>
    <property type="match status" value="1"/>
</dbReference>
<organism evidence="8 9">
    <name type="scientific">Thermus scotoductus</name>
    <dbReference type="NCBI Taxonomy" id="37636"/>
    <lineage>
        <taxon>Bacteria</taxon>
        <taxon>Thermotogati</taxon>
        <taxon>Deinococcota</taxon>
        <taxon>Deinococci</taxon>
        <taxon>Thermales</taxon>
        <taxon>Thermaceae</taxon>
        <taxon>Thermus</taxon>
    </lineage>
</organism>
<dbReference type="PROSITE" id="PS50850">
    <property type="entry name" value="MFS"/>
    <property type="match status" value="1"/>
</dbReference>
<evidence type="ECO:0000256" key="6">
    <source>
        <dbReference type="SAM" id="Phobius"/>
    </source>
</evidence>
<comment type="subcellular location">
    <subcellularLocation>
        <location evidence="1">Cell membrane</location>
        <topology evidence="1">Multi-pass membrane protein</topology>
    </subcellularLocation>
</comment>
<keyword evidence="5 6" id="KW-0472">Membrane</keyword>
<evidence type="ECO:0000256" key="4">
    <source>
        <dbReference type="ARBA" id="ARBA00022989"/>
    </source>
</evidence>
<dbReference type="Pfam" id="PF07690">
    <property type="entry name" value="MFS_1"/>
    <property type="match status" value="2"/>
</dbReference>
<gene>
    <name evidence="8" type="ORF">CSW14_02835</name>
</gene>
<proteinExistence type="predicted"/>
<name>A0A430VUC3_THESC</name>
<feature type="transmembrane region" description="Helical" evidence="6">
    <location>
        <begin position="262"/>
        <end position="279"/>
    </location>
</feature>
<reference evidence="8 9" key="1">
    <citation type="journal article" date="2019" name="Extremophiles">
        <title>Biogeography of thermophiles and predominance of Thermus scotoductus in domestic water heaters.</title>
        <authorList>
            <person name="Wilpiszeski R.L."/>
            <person name="Zhang Z."/>
            <person name="House C.H."/>
        </authorList>
    </citation>
    <scope>NUCLEOTIDE SEQUENCE [LARGE SCALE GENOMIC DNA]</scope>
    <source>
        <strain evidence="8 9">1_S1</strain>
    </source>
</reference>
<feature type="transmembrane region" description="Helical" evidence="6">
    <location>
        <begin position="74"/>
        <end position="93"/>
    </location>
</feature>
<dbReference type="GO" id="GO:0005886">
    <property type="term" value="C:plasma membrane"/>
    <property type="evidence" value="ECO:0007669"/>
    <property type="project" value="UniProtKB-SubCell"/>
</dbReference>
<keyword evidence="3 6" id="KW-0812">Transmembrane</keyword>
<protein>
    <submittedName>
        <fullName evidence="8">MFS transporter</fullName>
    </submittedName>
</protein>
<feature type="transmembrane region" description="Helical" evidence="6">
    <location>
        <begin position="191"/>
        <end position="212"/>
    </location>
</feature>
<feature type="transmembrane region" description="Helical" evidence="6">
    <location>
        <begin position="153"/>
        <end position="170"/>
    </location>
</feature>
<feature type="transmembrane region" description="Helical" evidence="6">
    <location>
        <begin position="285"/>
        <end position="308"/>
    </location>
</feature>
<keyword evidence="4 6" id="KW-1133">Transmembrane helix</keyword>